<dbReference type="PANTHER" id="PTHR22930:SF267">
    <property type="entry name" value="NUCLEASE HARBI1-RELATED"/>
    <property type="match status" value="1"/>
</dbReference>
<proteinExistence type="inferred from homology"/>
<dbReference type="GO" id="GO:0046872">
    <property type="term" value="F:metal ion binding"/>
    <property type="evidence" value="ECO:0007669"/>
    <property type="project" value="UniProtKB-KW"/>
</dbReference>
<evidence type="ECO:0000256" key="3">
    <source>
        <dbReference type="ARBA" id="ARBA00006958"/>
    </source>
</evidence>
<feature type="region of interest" description="Disordered" evidence="8">
    <location>
        <begin position="142"/>
        <end position="170"/>
    </location>
</feature>
<keyword evidence="6" id="KW-0378">Hydrolase</keyword>
<evidence type="ECO:0000256" key="1">
    <source>
        <dbReference type="ARBA" id="ARBA00001968"/>
    </source>
</evidence>
<sequence>MGRTGGGVWKKSNWARKSFLGTVGRDEGGGMGVVVEGVVVGGVRLLDLGAGESGYPNLLWLLTPVRNARTGAENRYNDAHERTRRIIERTFGLLKARFRCLHLAGGSVCYTPEKVCQIVVACLSLRRHVPFMQEEEIVDAPLAAVDPGDSEEAEDEDVDNRTSVISQYFQ</sequence>
<evidence type="ECO:0000313" key="10">
    <source>
        <dbReference type="EMBL" id="KAJ1116781.1"/>
    </source>
</evidence>
<evidence type="ECO:0000256" key="5">
    <source>
        <dbReference type="ARBA" id="ARBA00022723"/>
    </source>
</evidence>
<feature type="compositionally biased region" description="Polar residues" evidence="8">
    <location>
        <begin position="161"/>
        <end position="170"/>
    </location>
</feature>
<comment type="cofactor">
    <cofactor evidence="1">
        <name>a divalent metal cation</name>
        <dbReference type="ChEBI" id="CHEBI:60240"/>
    </cofactor>
</comment>
<evidence type="ECO:0000256" key="6">
    <source>
        <dbReference type="ARBA" id="ARBA00022801"/>
    </source>
</evidence>
<dbReference type="InterPro" id="IPR045249">
    <property type="entry name" value="HARBI1-like"/>
</dbReference>
<keyword evidence="5" id="KW-0479">Metal-binding</keyword>
<dbReference type="GO" id="GO:0004518">
    <property type="term" value="F:nuclease activity"/>
    <property type="evidence" value="ECO:0007669"/>
    <property type="project" value="UniProtKB-KW"/>
</dbReference>
<gene>
    <name evidence="10" type="ORF">NDU88_004987</name>
</gene>
<evidence type="ECO:0000256" key="7">
    <source>
        <dbReference type="ARBA" id="ARBA00023242"/>
    </source>
</evidence>
<reference evidence="10" key="1">
    <citation type="journal article" date="2022" name="bioRxiv">
        <title>Sequencing and chromosome-scale assembly of the giantPleurodeles waltlgenome.</title>
        <authorList>
            <person name="Brown T."/>
            <person name="Elewa A."/>
            <person name="Iarovenko S."/>
            <person name="Subramanian E."/>
            <person name="Araus A.J."/>
            <person name="Petzold A."/>
            <person name="Susuki M."/>
            <person name="Suzuki K.-i.T."/>
            <person name="Hayashi T."/>
            <person name="Toyoda A."/>
            <person name="Oliveira C."/>
            <person name="Osipova E."/>
            <person name="Leigh N.D."/>
            <person name="Simon A."/>
            <person name="Yun M.H."/>
        </authorList>
    </citation>
    <scope>NUCLEOTIDE SEQUENCE</scope>
    <source>
        <strain evidence="10">20211129_DDA</strain>
        <tissue evidence="10">Liver</tissue>
    </source>
</reference>
<accession>A0AAV7NL84</accession>
<comment type="subcellular location">
    <subcellularLocation>
        <location evidence="2">Nucleus</location>
    </subcellularLocation>
</comment>
<evidence type="ECO:0000313" key="11">
    <source>
        <dbReference type="Proteomes" id="UP001066276"/>
    </source>
</evidence>
<dbReference type="EMBL" id="JANPWB010000012">
    <property type="protein sequence ID" value="KAJ1116781.1"/>
    <property type="molecule type" value="Genomic_DNA"/>
</dbReference>
<keyword evidence="11" id="KW-1185">Reference proteome</keyword>
<evidence type="ECO:0000259" key="9">
    <source>
        <dbReference type="Pfam" id="PF13359"/>
    </source>
</evidence>
<evidence type="ECO:0000256" key="4">
    <source>
        <dbReference type="ARBA" id="ARBA00022722"/>
    </source>
</evidence>
<feature type="domain" description="DDE Tnp4" evidence="9">
    <location>
        <begin position="51"/>
        <end position="125"/>
    </location>
</feature>
<dbReference type="InterPro" id="IPR027806">
    <property type="entry name" value="HARBI1_dom"/>
</dbReference>
<dbReference type="GO" id="GO:0005634">
    <property type="term" value="C:nucleus"/>
    <property type="evidence" value="ECO:0007669"/>
    <property type="project" value="UniProtKB-SubCell"/>
</dbReference>
<evidence type="ECO:0000256" key="2">
    <source>
        <dbReference type="ARBA" id="ARBA00004123"/>
    </source>
</evidence>
<comment type="caution">
    <text evidence="10">The sequence shown here is derived from an EMBL/GenBank/DDBJ whole genome shotgun (WGS) entry which is preliminary data.</text>
</comment>
<dbReference type="Pfam" id="PF13359">
    <property type="entry name" value="DDE_Tnp_4"/>
    <property type="match status" value="1"/>
</dbReference>
<dbReference type="Proteomes" id="UP001066276">
    <property type="component" value="Chromosome 8"/>
</dbReference>
<dbReference type="PANTHER" id="PTHR22930">
    <property type="match status" value="1"/>
</dbReference>
<comment type="similarity">
    <text evidence="3">Belongs to the HARBI1 family.</text>
</comment>
<name>A0AAV7NL84_PLEWA</name>
<organism evidence="10 11">
    <name type="scientific">Pleurodeles waltl</name>
    <name type="common">Iberian ribbed newt</name>
    <dbReference type="NCBI Taxonomy" id="8319"/>
    <lineage>
        <taxon>Eukaryota</taxon>
        <taxon>Metazoa</taxon>
        <taxon>Chordata</taxon>
        <taxon>Craniata</taxon>
        <taxon>Vertebrata</taxon>
        <taxon>Euteleostomi</taxon>
        <taxon>Amphibia</taxon>
        <taxon>Batrachia</taxon>
        <taxon>Caudata</taxon>
        <taxon>Salamandroidea</taxon>
        <taxon>Salamandridae</taxon>
        <taxon>Pleurodelinae</taxon>
        <taxon>Pleurodeles</taxon>
    </lineage>
</organism>
<protein>
    <recommendedName>
        <fullName evidence="9">DDE Tnp4 domain-containing protein</fullName>
    </recommendedName>
</protein>
<keyword evidence="4" id="KW-0540">Nuclease</keyword>
<evidence type="ECO:0000256" key="8">
    <source>
        <dbReference type="SAM" id="MobiDB-lite"/>
    </source>
</evidence>
<keyword evidence="7" id="KW-0539">Nucleus</keyword>
<dbReference type="GO" id="GO:0016787">
    <property type="term" value="F:hydrolase activity"/>
    <property type="evidence" value="ECO:0007669"/>
    <property type="project" value="UniProtKB-KW"/>
</dbReference>
<dbReference type="AlphaFoldDB" id="A0AAV7NL84"/>
<feature type="compositionally biased region" description="Acidic residues" evidence="8">
    <location>
        <begin position="148"/>
        <end position="158"/>
    </location>
</feature>